<dbReference type="EMBL" id="JAGTXO010000012">
    <property type="protein sequence ID" value="KAG8464866.1"/>
    <property type="molecule type" value="Genomic_DNA"/>
</dbReference>
<gene>
    <name evidence="2" type="ORF">KFE25_010234</name>
</gene>
<feature type="compositionally biased region" description="Gly residues" evidence="1">
    <location>
        <begin position="762"/>
        <end position="789"/>
    </location>
</feature>
<evidence type="ECO:0000313" key="3">
    <source>
        <dbReference type="Proteomes" id="UP000751190"/>
    </source>
</evidence>
<organism evidence="2 3">
    <name type="scientific">Diacronema lutheri</name>
    <name type="common">Unicellular marine alga</name>
    <name type="synonym">Monochrysis lutheri</name>
    <dbReference type="NCBI Taxonomy" id="2081491"/>
    <lineage>
        <taxon>Eukaryota</taxon>
        <taxon>Haptista</taxon>
        <taxon>Haptophyta</taxon>
        <taxon>Pavlovophyceae</taxon>
        <taxon>Pavlovales</taxon>
        <taxon>Pavlovaceae</taxon>
        <taxon>Diacronema</taxon>
    </lineage>
</organism>
<accession>A0A8J5XGP5</accession>
<dbReference type="InterPro" id="IPR014942">
    <property type="entry name" value="AbiEii"/>
</dbReference>
<dbReference type="OMA" id="DESAPIH"/>
<reference evidence="2" key="1">
    <citation type="submission" date="2021-05" db="EMBL/GenBank/DDBJ databases">
        <title>The genome of the haptophyte Pavlova lutheri (Diacronema luteri, Pavlovales) - a model for lipid biosynthesis in eukaryotic algae.</title>
        <authorList>
            <person name="Hulatt C.J."/>
            <person name="Posewitz M.C."/>
        </authorList>
    </citation>
    <scope>NUCLEOTIDE SEQUENCE</scope>
    <source>
        <strain evidence="2">NIVA-4/92</strain>
    </source>
</reference>
<feature type="compositionally biased region" description="Low complexity" evidence="1">
    <location>
        <begin position="675"/>
        <end position="689"/>
    </location>
</feature>
<dbReference type="Pfam" id="PF08843">
    <property type="entry name" value="AbiEii"/>
    <property type="match status" value="1"/>
</dbReference>
<evidence type="ECO:0000313" key="2">
    <source>
        <dbReference type="EMBL" id="KAG8464866.1"/>
    </source>
</evidence>
<dbReference type="AlphaFoldDB" id="A0A8J5XGP5"/>
<sequence>MLENRRASRLALGGAVLCTAVLGAALLLVRLRARARDACRARLRSLSAYERTLHALEGFLRQLTRTPHADTLVLRGSLLLRLHVPSSPRRADTLNFLALWPNDLELSAARVREVCAATSDDGIELELVYARRHSDHPEQPTVTLGVRHRAVGDGEWALASINLGWGEPLEPPARAELLPAVLGPPVRVAACARLESLCAWKLYSLFEAENARLFAAELFDCHLIATEAAEQLDRAALATAVRAAFDAHGAPLSPLLRIVHRTFGASTASARSYACWRASLLDAAPLLLARGLVIVERSFPPRDARARETNVCVTPFPRFFNLEADEVSIDELCARSMRWEATEKLNGSLGLLAHVGGEWRVLTQRSCHSEQAQWAERRLRSCAVAALTEGTSYLCEILFRANLVAVRYADEDEGVYLLGAYDARGVELSRTQVEAAAAASGLRCVPLVGCGALPATNGAAALRALVRAVRAAPDGSAREGVVLRFQLADGSAHRVRVRADAYCRLARVQHALTPHAALVDARNGLDALSALGAGAPADFTPYVSRLRAHVLVGVALVVAQAHRAVALAADAGAADGAALARFLQLETRWRDGSLITPAQLALAHDAHAGRLGSAADARTSNDSLHVRAEAGARLLGQMDGAARLAVLQHVPVDALHGLDGSARAVCLADGTGQKSAPATPSASSAASARRSPHARARRSSAEPDGAPAAGAAAGARRRRAGGGRGGDGGGRAGGRAGGLGGASGGGGGSCPDESAPIHTNGNGEGGGGSRGGGGARGGLGGGGGGGGGGERVHASRGGPISQQSHVANRPEPPSV</sequence>
<feature type="region of interest" description="Disordered" evidence="1">
    <location>
        <begin position="671"/>
        <end position="815"/>
    </location>
</feature>
<proteinExistence type="predicted"/>
<protein>
    <submittedName>
        <fullName evidence="2">Uncharacterized protein</fullName>
    </submittedName>
</protein>
<comment type="caution">
    <text evidence="2">The sequence shown here is derived from an EMBL/GenBank/DDBJ whole genome shotgun (WGS) entry which is preliminary data.</text>
</comment>
<feature type="compositionally biased region" description="Low complexity" evidence="1">
    <location>
        <begin position="705"/>
        <end position="714"/>
    </location>
</feature>
<evidence type="ECO:0000256" key="1">
    <source>
        <dbReference type="SAM" id="MobiDB-lite"/>
    </source>
</evidence>
<name>A0A8J5XGP5_DIALT</name>
<feature type="compositionally biased region" description="Gly residues" evidence="1">
    <location>
        <begin position="722"/>
        <end position="749"/>
    </location>
</feature>
<keyword evidence="3" id="KW-1185">Reference proteome</keyword>
<dbReference type="Proteomes" id="UP000751190">
    <property type="component" value="Unassembled WGS sequence"/>
</dbReference>